<evidence type="ECO:0000256" key="1">
    <source>
        <dbReference type="SAM" id="MobiDB-lite"/>
    </source>
</evidence>
<dbReference type="AlphaFoldDB" id="A0A3R7XQA2"/>
<evidence type="ECO:0000313" key="3">
    <source>
        <dbReference type="Proteomes" id="UP000284702"/>
    </source>
</evidence>
<sequence>MYTSLLNQLPDKVTEYTKDTFKKKWHPVHFEWGDLIQIVVDIPVEQQTYWMRWGAGAGKRCGTKSPKQKESKHGHDFSNRGEDKKLNRVDGKQQSRGLEISRVGRDRSHGREYSRGREESRGYDRSRGRSQEGYHSGRNQSATAEAITPATEAVPKRPSLIWMSESVHYGGDWRSCLAIRITNNVWCDGIRTEFGINQYYHWMTELPILDGRTAHPVLCLFCGDLECLHHFKDCPDIDLDGVDRIKGVWGWRMCGNPKSQKYAKKTAQMRKKLG</sequence>
<dbReference type="EMBL" id="MZMZ02003968">
    <property type="protein sequence ID" value="RQM20274.1"/>
    <property type="molecule type" value="Genomic_DNA"/>
</dbReference>
<organism evidence="2 3">
    <name type="scientific">Aphanomyces astaci</name>
    <name type="common">Crayfish plague agent</name>
    <dbReference type="NCBI Taxonomy" id="112090"/>
    <lineage>
        <taxon>Eukaryota</taxon>
        <taxon>Sar</taxon>
        <taxon>Stramenopiles</taxon>
        <taxon>Oomycota</taxon>
        <taxon>Saprolegniomycetes</taxon>
        <taxon>Saprolegniales</taxon>
        <taxon>Verrucalvaceae</taxon>
        <taxon>Aphanomyces</taxon>
    </lineage>
</organism>
<feature type="region of interest" description="Disordered" evidence="1">
    <location>
        <begin position="57"/>
        <end position="150"/>
    </location>
</feature>
<name>A0A3R7XQA2_APHAT</name>
<accession>A0A3R7XQA2</accession>
<protein>
    <submittedName>
        <fullName evidence="2">Uncharacterized protein</fullName>
    </submittedName>
</protein>
<evidence type="ECO:0000313" key="2">
    <source>
        <dbReference type="EMBL" id="RQM20274.1"/>
    </source>
</evidence>
<keyword evidence="3" id="KW-1185">Reference proteome</keyword>
<reference evidence="2" key="1">
    <citation type="submission" date="2018-07" db="EMBL/GenBank/DDBJ databases">
        <title>Annotation of Aphanomyces astaci genome assembly.</title>
        <authorList>
            <person name="Studholme D.J."/>
        </authorList>
    </citation>
    <scope>NUCLEOTIDE SEQUENCE [LARGE SCALE GENOMIC DNA]</scope>
    <source>
        <strain evidence="2">Pc</strain>
    </source>
</reference>
<dbReference type="Proteomes" id="UP000284702">
    <property type="component" value="Unassembled WGS sequence"/>
</dbReference>
<proteinExistence type="predicted"/>
<gene>
    <name evidence="2" type="ORF">B5M09_009164</name>
</gene>
<feature type="compositionally biased region" description="Basic and acidic residues" evidence="1">
    <location>
        <begin position="102"/>
        <end position="132"/>
    </location>
</feature>
<feature type="compositionally biased region" description="Basic and acidic residues" evidence="1">
    <location>
        <begin position="67"/>
        <end position="93"/>
    </location>
</feature>
<dbReference type="VEuPathDB" id="FungiDB:H257_19066"/>
<comment type="caution">
    <text evidence="2">The sequence shown here is derived from an EMBL/GenBank/DDBJ whole genome shotgun (WGS) entry which is preliminary data.</text>
</comment>